<comment type="caution">
    <text evidence="1">The sequence shown here is derived from an EMBL/GenBank/DDBJ whole genome shotgun (WGS) entry which is preliminary data.</text>
</comment>
<reference evidence="1" key="1">
    <citation type="submission" date="2021-08" db="EMBL/GenBank/DDBJ databases">
        <title>The first chromosome-level gecko genome reveals the dynamic sex chromosomes of Neotropical dwarf geckos (Sphaerodactylidae: Sphaerodactylus).</title>
        <authorList>
            <person name="Pinto B.J."/>
            <person name="Keating S.E."/>
            <person name="Gamble T."/>
        </authorList>
    </citation>
    <scope>NUCLEOTIDE SEQUENCE</scope>
    <source>
        <strain evidence="1">TG3544</strain>
    </source>
</reference>
<organism evidence="1 2">
    <name type="scientific">Sphaerodactylus townsendi</name>
    <dbReference type="NCBI Taxonomy" id="933632"/>
    <lineage>
        <taxon>Eukaryota</taxon>
        <taxon>Metazoa</taxon>
        <taxon>Chordata</taxon>
        <taxon>Craniata</taxon>
        <taxon>Vertebrata</taxon>
        <taxon>Euteleostomi</taxon>
        <taxon>Lepidosauria</taxon>
        <taxon>Squamata</taxon>
        <taxon>Bifurcata</taxon>
        <taxon>Gekkota</taxon>
        <taxon>Sphaerodactylidae</taxon>
        <taxon>Sphaerodactylus</taxon>
    </lineage>
</organism>
<dbReference type="Proteomes" id="UP000827872">
    <property type="component" value="Linkage Group LG05"/>
</dbReference>
<proteinExistence type="predicted"/>
<sequence>MWQKQGLIGCIYDGSKTRYNFGVFFSNIQQRIHGFLHYAITELDLLIDESHSEVIYSSGSETFILKNSYRNGFMDLQSKIKLFSTFFKSIYLLNVYEKALEAILYTTNTFESQMRIPFLLN</sequence>
<name>A0ACB8F6H6_9SAUR</name>
<evidence type="ECO:0000313" key="1">
    <source>
        <dbReference type="EMBL" id="KAH8000674.1"/>
    </source>
</evidence>
<accession>A0ACB8F6H6</accession>
<keyword evidence="2" id="KW-1185">Reference proteome</keyword>
<gene>
    <name evidence="1" type="ORF">K3G42_027490</name>
</gene>
<evidence type="ECO:0000313" key="2">
    <source>
        <dbReference type="Proteomes" id="UP000827872"/>
    </source>
</evidence>
<protein>
    <submittedName>
        <fullName evidence="1">Uncharacterized protein</fullName>
    </submittedName>
</protein>
<dbReference type="EMBL" id="CM037618">
    <property type="protein sequence ID" value="KAH8000674.1"/>
    <property type="molecule type" value="Genomic_DNA"/>
</dbReference>